<keyword evidence="9" id="KW-1185">Reference proteome</keyword>
<protein>
    <submittedName>
        <fullName evidence="8">MFS transporter</fullName>
    </submittedName>
</protein>
<evidence type="ECO:0000256" key="3">
    <source>
        <dbReference type="ARBA" id="ARBA00022692"/>
    </source>
</evidence>
<dbReference type="PANTHER" id="PTHR23505">
    <property type="entry name" value="SPINSTER"/>
    <property type="match status" value="1"/>
</dbReference>
<feature type="domain" description="Major facilitator superfamily (MFS) profile" evidence="7">
    <location>
        <begin position="28"/>
        <end position="431"/>
    </location>
</feature>
<keyword evidence="3 6" id="KW-0812">Transmembrane</keyword>
<feature type="transmembrane region" description="Helical" evidence="6">
    <location>
        <begin position="183"/>
        <end position="203"/>
    </location>
</feature>
<keyword evidence="5 6" id="KW-0472">Membrane</keyword>
<keyword evidence="2" id="KW-0813">Transport</keyword>
<evidence type="ECO:0000256" key="5">
    <source>
        <dbReference type="ARBA" id="ARBA00023136"/>
    </source>
</evidence>
<feature type="transmembrane region" description="Helical" evidence="6">
    <location>
        <begin position="64"/>
        <end position="83"/>
    </location>
</feature>
<reference evidence="8 9" key="1">
    <citation type="submission" date="2019-12" db="EMBL/GenBank/DDBJ databases">
        <title>Comparative genomics gives insights into the taxonomy of the Azoarcus-Aromatoleum group and reveals separate origins of nif in the plant-associated Azoarcus and non-plant-associated Aromatoleum sub-groups.</title>
        <authorList>
            <person name="Lafos M."/>
            <person name="Maluk M."/>
            <person name="Batista M."/>
            <person name="Junghare M."/>
            <person name="Carmona M."/>
            <person name="Faoro H."/>
            <person name="Cruz L.M."/>
            <person name="Battistoni F."/>
            <person name="De Souza E."/>
            <person name="Pedrosa F."/>
            <person name="Chen W.-M."/>
            <person name="Poole P.S."/>
            <person name="Dixon R.A."/>
            <person name="James E.K."/>
        </authorList>
    </citation>
    <scope>NUCLEOTIDE SEQUENCE [LARGE SCALE GENOMIC DNA]</scope>
    <source>
        <strain evidence="8 9">ToN1</strain>
    </source>
</reference>
<feature type="transmembrane region" description="Helical" evidence="6">
    <location>
        <begin position="333"/>
        <end position="350"/>
    </location>
</feature>
<dbReference type="CDD" id="cd17328">
    <property type="entry name" value="MFS_spinster_like"/>
    <property type="match status" value="1"/>
</dbReference>
<feature type="transmembrane region" description="Helical" evidence="6">
    <location>
        <begin position="276"/>
        <end position="297"/>
    </location>
</feature>
<accession>A0ABX1MLI7</accession>
<dbReference type="InterPro" id="IPR044770">
    <property type="entry name" value="MFS_spinster-like"/>
</dbReference>
<organism evidence="8 9">
    <name type="scientific">Aromatoleum petrolei</name>
    <dbReference type="NCBI Taxonomy" id="76116"/>
    <lineage>
        <taxon>Bacteria</taxon>
        <taxon>Pseudomonadati</taxon>
        <taxon>Pseudomonadota</taxon>
        <taxon>Betaproteobacteria</taxon>
        <taxon>Rhodocyclales</taxon>
        <taxon>Rhodocyclaceae</taxon>
        <taxon>Aromatoleum</taxon>
    </lineage>
</organism>
<dbReference type="RefSeq" id="WP_210147994.1">
    <property type="nucleotide sequence ID" value="NZ_CP059560.1"/>
</dbReference>
<dbReference type="InterPro" id="IPR036259">
    <property type="entry name" value="MFS_trans_sf"/>
</dbReference>
<feature type="transmembrane region" description="Helical" evidence="6">
    <location>
        <begin position="371"/>
        <end position="393"/>
    </location>
</feature>
<gene>
    <name evidence="8" type="ORF">GPA26_08935</name>
</gene>
<dbReference type="InterPro" id="IPR020846">
    <property type="entry name" value="MFS_dom"/>
</dbReference>
<dbReference type="Pfam" id="PF07690">
    <property type="entry name" value="MFS_1"/>
    <property type="match status" value="1"/>
</dbReference>
<comment type="caution">
    <text evidence="8">The sequence shown here is derived from an EMBL/GenBank/DDBJ whole genome shotgun (WGS) entry which is preliminary data.</text>
</comment>
<name>A0ABX1MLI7_9RHOO</name>
<dbReference type="PROSITE" id="PS50850">
    <property type="entry name" value="MFS"/>
    <property type="match status" value="1"/>
</dbReference>
<sequence>MTMSHLGEGVGIDKKTPWQERSWYRWYALGLLTLVYVLHFVDRTVVFAILEPIKHEFDLTDTQLGFYSGLVHSLPYALAGIPMGMLADRVNRRNLLAVIIIIWSGLTALSGVAQSFLFLVVARLCVGAAEAGGTPSAMSMLADLFSLRRRSTAMGIYMLGTPLGITVGYLLGGLVAAQFDWRMVFFIAGVPGIVLSLLLLLTLREPVRQELITLDKPRGHADFSPLVTLRFMARSPALLFVVAGVVWGTFASGTVLAWVAPFLMRSHGFSVAEAGLAIALGYGLAGALGTVIGGILADRLGARDVRWIPGLNAITSLIIVAAGAAMLLVQDSFWCIVFLMLFGIGVSMQYGPGHGLFQSLLGAEMRGRGTAILFILIALIGAGLGPQFTGLLSDYWAASFGVDSLRYAMLTGAASGLLTAIFFLAAMRHVREGINEAGRNRDLMKPASQAKGHFEADRG</sequence>
<feature type="transmembrane region" description="Helical" evidence="6">
    <location>
        <begin position="120"/>
        <end position="142"/>
    </location>
</feature>
<dbReference type="SUPFAM" id="SSF103473">
    <property type="entry name" value="MFS general substrate transporter"/>
    <property type="match status" value="1"/>
</dbReference>
<comment type="subcellular location">
    <subcellularLocation>
        <location evidence="1">Membrane</location>
        <topology evidence="1">Multi-pass membrane protein</topology>
    </subcellularLocation>
</comment>
<dbReference type="PANTHER" id="PTHR23505:SF79">
    <property type="entry name" value="PROTEIN SPINSTER"/>
    <property type="match status" value="1"/>
</dbReference>
<evidence type="ECO:0000256" key="6">
    <source>
        <dbReference type="SAM" id="Phobius"/>
    </source>
</evidence>
<evidence type="ECO:0000259" key="7">
    <source>
        <dbReference type="PROSITE" id="PS50850"/>
    </source>
</evidence>
<feature type="transmembrane region" description="Helical" evidence="6">
    <location>
        <begin position="405"/>
        <end position="426"/>
    </location>
</feature>
<evidence type="ECO:0000313" key="8">
    <source>
        <dbReference type="EMBL" id="NMF88608.1"/>
    </source>
</evidence>
<evidence type="ECO:0000256" key="2">
    <source>
        <dbReference type="ARBA" id="ARBA00022448"/>
    </source>
</evidence>
<dbReference type="EMBL" id="WTVR01000014">
    <property type="protein sequence ID" value="NMF88608.1"/>
    <property type="molecule type" value="Genomic_DNA"/>
</dbReference>
<feature type="transmembrane region" description="Helical" evidence="6">
    <location>
        <begin position="23"/>
        <end position="41"/>
    </location>
</feature>
<dbReference type="Gene3D" id="1.20.1250.20">
    <property type="entry name" value="MFS general substrate transporter like domains"/>
    <property type="match status" value="2"/>
</dbReference>
<dbReference type="Proteomes" id="UP000652074">
    <property type="component" value="Unassembled WGS sequence"/>
</dbReference>
<feature type="transmembrane region" description="Helical" evidence="6">
    <location>
        <begin position="95"/>
        <end position="114"/>
    </location>
</feature>
<proteinExistence type="predicted"/>
<evidence type="ECO:0000313" key="9">
    <source>
        <dbReference type="Proteomes" id="UP000652074"/>
    </source>
</evidence>
<feature type="transmembrane region" description="Helical" evidence="6">
    <location>
        <begin position="309"/>
        <end position="327"/>
    </location>
</feature>
<evidence type="ECO:0000256" key="4">
    <source>
        <dbReference type="ARBA" id="ARBA00022989"/>
    </source>
</evidence>
<feature type="transmembrane region" description="Helical" evidence="6">
    <location>
        <begin position="238"/>
        <end position="264"/>
    </location>
</feature>
<evidence type="ECO:0000256" key="1">
    <source>
        <dbReference type="ARBA" id="ARBA00004141"/>
    </source>
</evidence>
<keyword evidence="4 6" id="KW-1133">Transmembrane helix</keyword>
<feature type="transmembrane region" description="Helical" evidence="6">
    <location>
        <begin position="154"/>
        <end position="177"/>
    </location>
</feature>
<dbReference type="InterPro" id="IPR011701">
    <property type="entry name" value="MFS"/>
</dbReference>